<dbReference type="InParanoid" id="A0A3N4KJI9"/>
<dbReference type="Proteomes" id="UP000277580">
    <property type="component" value="Unassembled WGS sequence"/>
</dbReference>
<reference evidence="1 2" key="1">
    <citation type="journal article" date="2018" name="Nat. Ecol. Evol.">
        <title>Pezizomycetes genomes reveal the molecular basis of ectomycorrhizal truffle lifestyle.</title>
        <authorList>
            <person name="Murat C."/>
            <person name="Payen T."/>
            <person name="Noel B."/>
            <person name="Kuo A."/>
            <person name="Morin E."/>
            <person name="Chen J."/>
            <person name="Kohler A."/>
            <person name="Krizsan K."/>
            <person name="Balestrini R."/>
            <person name="Da Silva C."/>
            <person name="Montanini B."/>
            <person name="Hainaut M."/>
            <person name="Levati E."/>
            <person name="Barry K.W."/>
            <person name="Belfiori B."/>
            <person name="Cichocki N."/>
            <person name="Clum A."/>
            <person name="Dockter R.B."/>
            <person name="Fauchery L."/>
            <person name="Guy J."/>
            <person name="Iotti M."/>
            <person name="Le Tacon F."/>
            <person name="Lindquist E.A."/>
            <person name="Lipzen A."/>
            <person name="Malagnac F."/>
            <person name="Mello A."/>
            <person name="Molinier V."/>
            <person name="Miyauchi S."/>
            <person name="Poulain J."/>
            <person name="Riccioni C."/>
            <person name="Rubini A."/>
            <person name="Sitrit Y."/>
            <person name="Splivallo R."/>
            <person name="Traeger S."/>
            <person name="Wang M."/>
            <person name="Zifcakova L."/>
            <person name="Wipf D."/>
            <person name="Zambonelli A."/>
            <person name="Paolocci F."/>
            <person name="Nowrousian M."/>
            <person name="Ottonello S."/>
            <person name="Baldrian P."/>
            <person name="Spatafora J.W."/>
            <person name="Henrissat B."/>
            <person name="Nagy L.G."/>
            <person name="Aury J.M."/>
            <person name="Wincker P."/>
            <person name="Grigoriev I.V."/>
            <person name="Bonfante P."/>
            <person name="Martin F.M."/>
        </authorList>
    </citation>
    <scope>NUCLEOTIDE SEQUENCE [LARGE SCALE GENOMIC DNA]</scope>
    <source>
        <strain evidence="1 2">CCBAS932</strain>
    </source>
</reference>
<accession>A0A3N4KJI9</accession>
<gene>
    <name evidence="1" type="ORF">P167DRAFT_607035</name>
</gene>
<evidence type="ECO:0000313" key="2">
    <source>
        <dbReference type="Proteomes" id="UP000277580"/>
    </source>
</evidence>
<proteinExistence type="predicted"/>
<sequence>MSRATHFTRVWYEAKRRRRTQRMGWVQVAALDVGRGNESVFMRERRWGGWMAEYRKGRGVKEGRTVEQRVPQAAEDMGAVLRSRPGSYPWAYGKYTPQMTSYTETIKGEEIGRRSGRGGALLLKMRDNSLQRSTTGINIFSLMSIATSCSYQPRVRKKPTSLPDGIVG</sequence>
<protein>
    <submittedName>
        <fullName evidence="1">Uncharacterized protein</fullName>
    </submittedName>
</protein>
<dbReference type="AlphaFoldDB" id="A0A3N4KJI9"/>
<evidence type="ECO:0000313" key="1">
    <source>
        <dbReference type="EMBL" id="RPB10733.1"/>
    </source>
</evidence>
<name>A0A3N4KJI9_9PEZI</name>
<dbReference type="EMBL" id="ML119141">
    <property type="protein sequence ID" value="RPB10733.1"/>
    <property type="molecule type" value="Genomic_DNA"/>
</dbReference>
<organism evidence="1 2">
    <name type="scientific">Morchella conica CCBAS932</name>
    <dbReference type="NCBI Taxonomy" id="1392247"/>
    <lineage>
        <taxon>Eukaryota</taxon>
        <taxon>Fungi</taxon>
        <taxon>Dikarya</taxon>
        <taxon>Ascomycota</taxon>
        <taxon>Pezizomycotina</taxon>
        <taxon>Pezizomycetes</taxon>
        <taxon>Pezizales</taxon>
        <taxon>Morchellaceae</taxon>
        <taxon>Morchella</taxon>
    </lineage>
</organism>
<keyword evidence="2" id="KW-1185">Reference proteome</keyword>